<comment type="cofactor">
    <cofactor evidence="14 15">
        <name>Zn(2+)</name>
        <dbReference type="ChEBI" id="CHEBI:29105"/>
    </cofactor>
    <text evidence="14 15">Binds 1 zinc ion per subunit.</text>
</comment>
<feature type="binding site" evidence="14">
    <location>
        <position position="314"/>
    </location>
    <ligand>
        <name>Zn(2+)</name>
        <dbReference type="ChEBI" id="CHEBI:29105"/>
        <note>catalytic</note>
    </ligand>
</feature>
<feature type="binding site" evidence="14">
    <location>
        <position position="301"/>
    </location>
    <ligand>
        <name>Zn(2+)</name>
        <dbReference type="ChEBI" id="CHEBI:29105"/>
        <note>catalytic</note>
    </ligand>
</feature>
<evidence type="ECO:0000256" key="10">
    <source>
        <dbReference type="ARBA" id="ARBA00022833"/>
    </source>
</evidence>
<feature type="signal peptide" evidence="16">
    <location>
        <begin position="1"/>
        <end position="15"/>
    </location>
</feature>
<comment type="function">
    <text evidence="15">Secreted metalloproteinase that allows assimilation of proteinaceous substrates. Shows high activities on basic nuclear substrates such as histone and protamine.</text>
</comment>
<name>A0A2T2NQM8_CORCC</name>
<dbReference type="Gene3D" id="3.40.390.10">
    <property type="entry name" value="Collagenase (Catalytic Domain)"/>
    <property type="match status" value="1"/>
</dbReference>
<keyword evidence="19" id="KW-1185">Reference proteome</keyword>
<keyword evidence="11 15" id="KW-0482">Metalloprotease</keyword>
<evidence type="ECO:0000313" key="18">
    <source>
        <dbReference type="EMBL" id="PSN67388.1"/>
    </source>
</evidence>
<keyword evidence="9 15" id="KW-0378">Hydrolase</keyword>
<dbReference type="GO" id="GO:0006508">
    <property type="term" value="P:proteolysis"/>
    <property type="evidence" value="ECO:0007669"/>
    <property type="project" value="UniProtKB-KW"/>
</dbReference>
<feature type="binding site" evidence="14">
    <location>
        <position position="305"/>
    </location>
    <ligand>
        <name>Zn(2+)</name>
        <dbReference type="ChEBI" id="CHEBI:29105"/>
        <note>catalytic</note>
    </ligand>
</feature>
<dbReference type="InterPro" id="IPR050414">
    <property type="entry name" value="Fungal_M35_metalloproteases"/>
</dbReference>
<comment type="catalytic activity">
    <reaction evidence="1 15">
        <text>Preferential cleavage of bonds with hydrophobic residues in P1'. Also 3-Asn-|-Gln-4 and 8-Gly-|-Ser-9 bonds in insulin B chain.</text>
        <dbReference type="EC" id="3.4.24.39"/>
    </reaction>
</comment>
<accession>A0A2T2NQM8</accession>
<reference evidence="18 19" key="1">
    <citation type="journal article" date="2018" name="Front. Microbiol.">
        <title>Genome-Wide Analysis of Corynespora cassiicola Leaf Fall Disease Putative Effectors.</title>
        <authorList>
            <person name="Lopez D."/>
            <person name="Ribeiro S."/>
            <person name="Label P."/>
            <person name="Fumanal B."/>
            <person name="Venisse J.S."/>
            <person name="Kohler A."/>
            <person name="de Oliveira R.R."/>
            <person name="Labutti K."/>
            <person name="Lipzen A."/>
            <person name="Lail K."/>
            <person name="Bauer D."/>
            <person name="Ohm R.A."/>
            <person name="Barry K.W."/>
            <person name="Spatafora J."/>
            <person name="Grigoriev I.V."/>
            <person name="Martin F.M."/>
            <person name="Pujade-Renaud V."/>
        </authorList>
    </citation>
    <scope>NUCLEOTIDE SEQUENCE [LARGE SCALE GENOMIC DNA]</scope>
    <source>
        <strain evidence="18 19">Philippines</strain>
    </source>
</reference>
<dbReference type="GO" id="GO:0046872">
    <property type="term" value="F:metal ion binding"/>
    <property type="evidence" value="ECO:0007669"/>
    <property type="project" value="UniProtKB-KW"/>
</dbReference>
<evidence type="ECO:0000313" key="19">
    <source>
        <dbReference type="Proteomes" id="UP000240883"/>
    </source>
</evidence>
<evidence type="ECO:0000256" key="11">
    <source>
        <dbReference type="ARBA" id="ARBA00023049"/>
    </source>
</evidence>
<dbReference type="STRING" id="1448308.A0A2T2NQM8"/>
<dbReference type="SMART" id="SM01351">
    <property type="entry name" value="Aspzincin_M35"/>
    <property type="match status" value="1"/>
</dbReference>
<evidence type="ECO:0000256" key="5">
    <source>
        <dbReference type="ARBA" id="ARBA00022670"/>
    </source>
</evidence>
<dbReference type="AlphaFoldDB" id="A0A2T2NQM8"/>
<dbReference type="InterPro" id="IPR024079">
    <property type="entry name" value="MetalloPept_cat_dom_sf"/>
</dbReference>
<evidence type="ECO:0000256" key="9">
    <source>
        <dbReference type="ARBA" id="ARBA00022801"/>
    </source>
</evidence>
<dbReference type="SUPFAM" id="SSF55486">
    <property type="entry name" value="Metalloproteases ('zincins'), catalytic domain"/>
    <property type="match status" value="1"/>
</dbReference>
<evidence type="ECO:0000256" key="8">
    <source>
        <dbReference type="ARBA" id="ARBA00022729"/>
    </source>
</evidence>
<dbReference type="GO" id="GO:0004222">
    <property type="term" value="F:metalloendopeptidase activity"/>
    <property type="evidence" value="ECO:0007669"/>
    <property type="project" value="InterPro"/>
</dbReference>
<keyword evidence="5 15" id="KW-0645">Protease</keyword>
<gene>
    <name evidence="18" type="ORF">BS50DRAFT_494700</name>
</gene>
<evidence type="ECO:0000256" key="4">
    <source>
        <dbReference type="ARBA" id="ARBA00022525"/>
    </source>
</evidence>
<proteinExistence type="inferred from homology"/>
<feature type="domain" description="Lysine-specific metallo-endopeptidase" evidence="17">
    <location>
        <begin position="202"/>
        <end position="343"/>
    </location>
</feature>
<dbReference type="Proteomes" id="UP000240883">
    <property type="component" value="Unassembled WGS sequence"/>
</dbReference>
<dbReference type="EMBL" id="KZ678135">
    <property type="protein sequence ID" value="PSN67388.1"/>
    <property type="molecule type" value="Genomic_DNA"/>
</dbReference>
<sequence>MKGFAIAALAALASAVSIDVNKRDTPLEVSIELTGNTAVKAVITNTGSEDLKVLKTGTLFGDAPTEKVEVFQGQSQVAFEGIRLQIALDQLEDDAFQVIAAGETLEKTFDIAEMHDLSAGGSFDVVTTGAVPFAKVDSTEIEGAVAFSSNTVAASVDGAEAAKVRRAFLKRAIVQSDCTGTRRTAVVNGLANCRSLATTAASQANSNTAKMTEFFKSSSASTRSTVAGVFNRVASECGSSTGGVSRLYCTDVYPGGACSGGVIAYTVPSQSYQAYCGIFFNQMPATSRGCYAQTQASTLVHEVTHLSQVRGTSDYGGYGYNFVRSLSASQNLNHADTYTLFAQSIYAGC</sequence>
<evidence type="ECO:0000256" key="1">
    <source>
        <dbReference type="ARBA" id="ARBA00001187"/>
    </source>
</evidence>
<evidence type="ECO:0000256" key="16">
    <source>
        <dbReference type="SAM" id="SignalP"/>
    </source>
</evidence>
<dbReference type="EC" id="3.4.24.39" evidence="15"/>
<keyword evidence="8 16" id="KW-0732">Signal</keyword>
<evidence type="ECO:0000256" key="3">
    <source>
        <dbReference type="ARBA" id="ARBA00010279"/>
    </source>
</evidence>
<dbReference type="InterPro" id="IPR029463">
    <property type="entry name" value="Lys_MEP"/>
</dbReference>
<comment type="similarity">
    <text evidence="3 15">Belongs to the peptidase M35 family.</text>
</comment>
<dbReference type="PANTHER" id="PTHR37016">
    <property type="match status" value="1"/>
</dbReference>
<dbReference type="PANTHER" id="PTHR37016:SF2">
    <property type="entry name" value="NEUTRAL PROTEASE 2 HOMOLOG SNOG_02177"/>
    <property type="match status" value="1"/>
</dbReference>
<evidence type="ECO:0000256" key="14">
    <source>
        <dbReference type="PIRSR" id="PIRSR601384-2"/>
    </source>
</evidence>
<evidence type="ECO:0000256" key="15">
    <source>
        <dbReference type="RuleBase" id="RU361126"/>
    </source>
</evidence>
<organism evidence="18 19">
    <name type="scientific">Corynespora cassiicola Philippines</name>
    <dbReference type="NCBI Taxonomy" id="1448308"/>
    <lineage>
        <taxon>Eukaryota</taxon>
        <taxon>Fungi</taxon>
        <taxon>Dikarya</taxon>
        <taxon>Ascomycota</taxon>
        <taxon>Pezizomycotina</taxon>
        <taxon>Dothideomycetes</taxon>
        <taxon>Pleosporomycetidae</taxon>
        <taxon>Pleosporales</taxon>
        <taxon>Corynesporascaceae</taxon>
        <taxon>Corynespora</taxon>
    </lineage>
</organism>
<protein>
    <recommendedName>
        <fullName evidence="15">Neutral protease 2</fullName>
        <ecNumber evidence="15">3.4.24.39</ecNumber>
    </recommendedName>
    <alternativeName>
        <fullName evidence="15">Deuterolysin</fullName>
    </alternativeName>
</protein>
<keyword evidence="10 14" id="KW-0862">Zinc</keyword>
<keyword evidence="4 15" id="KW-0964">Secreted</keyword>
<dbReference type="OrthoDB" id="412874at2759"/>
<dbReference type="CDD" id="cd11008">
    <property type="entry name" value="M35_deuterolysin_like"/>
    <property type="match status" value="1"/>
</dbReference>
<evidence type="ECO:0000256" key="6">
    <source>
        <dbReference type="ARBA" id="ARBA00022685"/>
    </source>
</evidence>
<dbReference type="PRINTS" id="PR00768">
    <property type="entry name" value="DEUTEROLYSIN"/>
</dbReference>
<feature type="chain" id="PRO_5015730900" description="Neutral protease 2" evidence="16">
    <location>
        <begin position="16"/>
        <end position="349"/>
    </location>
</feature>
<evidence type="ECO:0000256" key="13">
    <source>
        <dbReference type="PIRSR" id="PIRSR601384-1"/>
    </source>
</evidence>
<comment type="subcellular location">
    <subcellularLocation>
        <location evidence="2 15">Secreted</location>
    </subcellularLocation>
</comment>
<keyword evidence="7 14" id="KW-0479">Metal-binding</keyword>
<evidence type="ECO:0000256" key="12">
    <source>
        <dbReference type="ARBA" id="ARBA00023145"/>
    </source>
</evidence>
<evidence type="ECO:0000259" key="17">
    <source>
        <dbReference type="SMART" id="SM01351"/>
    </source>
</evidence>
<dbReference type="InterPro" id="IPR001384">
    <property type="entry name" value="Peptidase_M35"/>
</dbReference>
<keyword evidence="12" id="KW-0865">Zymogen</keyword>
<feature type="active site" evidence="13">
    <location>
        <position position="302"/>
    </location>
</feature>
<dbReference type="GO" id="GO:0005576">
    <property type="term" value="C:extracellular region"/>
    <property type="evidence" value="ECO:0007669"/>
    <property type="project" value="UniProtKB-SubCell"/>
</dbReference>
<evidence type="ECO:0000256" key="7">
    <source>
        <dbReference type="ARBA" id="ARBA00022723"/>
    </source>
</evidence>
<dbReference type="Gene3D" id="2.60.40.2970">
    <property type="match status" value="1"/>
</dbReference>
<evidence type="ECO:0000256" key="2">
    <source>
        <dbReference type="ARBA" id="ARBA00004613"/>
    </source>
</evidence>
<keyword evidence="6 15" id="KW-0165">Cleavage on pair of basic residues</keyword>
<dbReference type="Pfam" id="PF02102">
    <property type="entry name" value="Peptidase_M35"/>
    <property type="match status" value="1"/>
</dbReference>